<dbReference type="PANTHER" id="PTHR11735">
    <property type="entry name" value="TRNA N6-ADENOSINE THREONYLCARBAMOYLTRANSFERASE"/>
    <property type="match status" value="1"/>
</dbReference>
<dbReference type="RefSeq" id="WP_192592306.1">
    <property type="nucleotide sequence ID" value="NZ_JADBEE010000002.1"/>
</dbReference>
<feature type="domain" description="Gcp-like" evidence="1">
    <location>
        <begin position="31"/>
        <end position="158"/>
    </location>
</feature>
<evidence type="ECO:0000259" key="1">
    <source>
        <dbReference type="Pfam" id="PF00814"/>
    </source>
</evidence>
<dbReference type="InterPro" id="IPR000905">
    <property type="entry name" value="Gcp-like_dom"/>
</dbReference>
<dbReference type="SUPFAM" id="SSF53067">
    <property type="entry name" value="Actin-like ATPase domain"/>
    <property type="match status" value="2"/>
</dbReference>
<dbReference type="Gene3D" id="3.30.420.40">
    <property type="match status" value="2"/>
</dbReference>
<name>A0ABR9JA74_9MICC</name>
<dbReference type="InterPro" id="IPR043129">
    <property type="entry name" value="ATPase_NBD"/>
</dbReference>
<gene>
    <name evidence="2" type="ORF">H4W26_002263</name>
</gene>
<dbReference type="Pfam" id="PF00814">
    <property type="entry name" value="TsaD"/>
    <property type="match status" value="1"/>
</dbReference>
<dbReference type="InterPro" id="IPR022496">
    <property type="entry name" value="T6A_TsaB"/>
</dbReference>
<dbReference type="Proteomes" id="UP000636579">
    <property type="component" value="Unassembled WGS sequence"/>
</dbReference>
<protein>
    <submittedName>
        <fullName evidence="2">tRNA threonylcarbamoyl adenosine modification protein YeaZ</fullName>
    </submittedName>
</protein>
<dbReference type="PANTHER" id="PTHR11735:SF11">
    <property type="entry name" value="TRNA THREONYLCARBAMOYLADENOSINE BIOSYNTHESIS PROTEIN TSAB"/>
    <property type="match status" value="1"/>
</dbReference>
<dbReference type="NCBIfam" id="TIGR03725">
    <property type="entry name" value="T6A_YeaZ"/>
    <property type="match status" value="1"/>
</dbReference>
<evidence type="ECO:0000313" key="2">
    <source>
        <dbReference type="EMBL" id="MBE1515471.1"/>
    </source>
</evidence>
<comment type="caution">
    <text evidence="2">The sequence shown here is derived from an EMBL/GenBank/DDBJ whole genome shotgun (WGS) entry which is preliminary data.</text>
</comment>
<accession>A0ABR9JA74</accession>
<reference evidence="2 3" key="1">
    <citation type="submission" date="2020-10" db="EMBL/GenBank/DDBJ databases">
        <title>Sequencing the genomes of 1000 actinobacteria strains.</title>
        <authorList>
            <person name="Klenk H.-P."/>
        </authorList>
    </citation>
    <scope>NUCLEOTIDE SEQUENCE [LARGE SCALE GENOMIC DNA]</scope>
    <source>
        <strain evidence="2 3">DSM 15474</strain>
    </source>
</reference>
<sequence>MILAIDSSAGASVAVLDHGRVLAQWRTAETTHHAEVLATAVAETMRQADVAGDGLGGVVVGVGPGPFTGLRVGLALAHALAEVWQVPLQGLCSLDSLAHRAVTQPPAGDVFGDPTGGPVEAGAEFLAVSDARRREVYWARYRSRAAAEPDHAVSAELLDGPHVSAASELPDLPSVGIGAGLYPDSLTARSVVEASWLPDAVELGQIAETASPSTLLEPLPLYLRESDAKVPAQMRSRTAAS</sequence>
<proteinExistence type="predicted"/>
<keyword evidence="3" id="KW-1185">Reference proteome</keyword>
<dbReference type="EMBL" id="JADBEE010000002">
    <property type="protein sequence ID" value="MBE1515471.1"/>
    <property type="molecule type" value="Genomic_DNA"/>
</dbReference>
<evidence type="ECO:0000313" key="3">
    <source>
        <dbReference type="Proteomes" id="UP000636579"/>
    </source>
</evidence>
<organism evidence="2 3">
    <name type="scientific">Nesterenkonia halotolerans</name>
    <dbReference type="NCBI Taxonomy" id="225325"/>
    <lineage>
        <taxon>Bacteria</taxon>
        <taxon>Bacillati</taxon>
        <taxon>Actinomycetota</taxon>
        <taxon>Actinomycetes</taxon>
        <taxon>Micrococcales</taxon>
        <taxon>Micrococcaceae</taxon>
        <taxon>Nesterenkonia</taxon>
    </lineage>
</organism>